<protein>
    <submittedName>
        <fullName evidence="2">Uncharacterized protein</fullName>
    </submittedName>
</protein>
<sequence length="309" mass="32300">MSSPSPSDTPADTPPAHGDTPSGVRGLADTAQTLGSSVQAMQQVLLGNLQQAALMTSSMNQMMEELVRRSIHTTVEARPAPRGCTLHVTVHNRSPVPLTSLKTTLSFTPRTPVSEPLGLALRGGDAGLFAGVMVDGVFQKTRDCGGEQKEVLVECSVEQGLASGAVCVGEVRVHVGRPVQLGGRVSVGFASPGTGQILSVENHFGIRVAQLMDCSYAADGRVLSDALEGAGTIDIDLATARSVFAIPPAQGVSPGGVLSASFDEDRVLLRVISVSDDQQSALCRWLKPENNSLLPLVPTLTEELALKSE</sequence>
<name>A0A9W8H899_9FUNG</name>
<evidence type="ECO:0000313" key="3">
    <source>
        <dbReference type="Proteomes" id="UP001140172"/>
    </source>
</evidence>
<proteinExistence type="predicted"/>
<evidence type="ECO:0000256" key="1">
    <source>
        <dbReference type="SAM" id="MobiDB-lite"/>
    </source>
</evidence>
<gene>
    <name evidence="2" type="ORF">GGI15_003455</name>
</gene>
<reference evidence="2" key="1">
    <citation type="submission" date="2022-07" db="EMBL/GenBank/DDBJ databases">
        <title>Phylogenomic reconstructions and comparative analyses of Kickxellomycotina fungi.</title>
        <authorList>
            <person name="Reynolds N.K."/>
            <person name="Stajich J.E."/>
            <person name="Barry K."/>
            <person name="Grigoriev I.V."/>
            <person name="Crous P."/>
            <person name="Smith M.E."/>
        </authorList>
    </citation>
    <scope>NUCLEOTIDE SEQUENCE</scope>
    <source>
        <strain evidence="2">BCRC 34489</strain>
    </source>
</reference>
<feature type="compositionally biased region" description="Low complexity" evidence="1">
    <location>
        <begin position="1"/>
        <end position="16"/>
    </location>
</feature>
<keyword evidence="3" id="KW-1185">Reference proteome</keyword>
<accession>A0A9W8H899</accession>
<feature type="region of interest" description="Disordered" evidence="1">
    <location>
        <begin position="1"/>
        <end position="27"/>
    </location>
</feature>
<comment type="caution">
    <text evidence="2">The sequence shown here is derived from an EMBL/GenBank/DDBJ whole genome shotgun (WGS) entry which is preliminary data.</text>
</comment>
<organism evidence="2 3">
    <name type="scientific">Coemansia interrupta</name>
    <dbReference type="NCBI Taxonomy" id="1126814"/>
    <lineage>
        <taxon>Eukaryota</taxon>
        <taxon>Fungi</taxon>
        <taxon>Fungi incertae sedis</taxon>
        <taxon>Zoopagomycota</taxon>
        <taxon>Kickxellomycotina</taxon>
        <taxon>Kickxellomycetes</taxon>
        <taxon>Kickxellales</taxon>
        <taxon>Kickxellaceae</taxon>
        <taxon>Coemansia</taxon>
    </lineage>
</organism>
<dbReference type="AlphaFoldDB" id="A0A9W8H899"/>
<dbReference type="Proteomes" id="UP001140172">
    <property type="component" value="Unassembled WGS sequence"/>
</dbReference>
<evidence type="ECO:0000313" key="2">
    <source>
        <dbReference type="EMBL" id="KAJ2780664.1"/>
    </source>
</evidence>
<dbReference type="OrthoDB" id="2254641at2759"/>
<dbReference type="EMBL" id="JANBUM010000240">
    <property type="protein sequence ID" value="KAJ2780664.1"/>
    <property type="molecule type" value="Genomic_DNA"/>
</dbReference>